<evidence type="ECO:0000313" key="11">
    <source>
        <dbReference type="EMBL" id="WNM59073.1"/>
    </source>
</evidence>
<feature type="domain" description="BPL/LPL catalytic" evidence="10">
    <location>
        <begin position="37"/>
        <end position="224"/>
    </location>
</feature>
<feature type="site" description="Lowers pKa of active site Cys" evidence="5 9">
    <location>
        <position position="151"/>
    </location>
</feature>
<protein>
    <recommendedName>
        <fullName evidence="5 6">Octanoyltransferase</fullName>
        <ecNumber evidence="5 6">2.3.1.181</ecNumber>
    </recommendedName>
    <alternativeName>
        <fullName evidence="5">Lipoate-protein ligase B</fullName>
    </alternativeName>
    <alternativeName>
        <fullName evidence="5">Lipoyl/octanoyl transferase</fullName>
    </alternativeName>
    <alternativeName>
        <fullName evidence="5">Octanoyl-[acyl-carrier-protein]-protein N-octanoyltransferase</fullName>
    </alternativeName>
</protein>
<feature type="binding site" evidence="5 8">
    <location>
        <begin position="154"/>
        <end position="156"/>
    </location>
    <ligand>
        <name>substrate</name>
    </ligand>
</feature>
<dbReference type="InterPro" id="IPR000544">
    <property type="entry name" value="Octanoyltransferase"/>
</dbReference>
<dbReference type="NCBIfam" id="TIGR00214">
    <property type="entry name" value="lipB"/>
    <property type="match status" value="1"/>
</dbReference>
<dbReference type="KEGG" id="nall:PP769_04725"/>
<dbReference type="EC" id="2.3.1.181" evidence="5 6"/>
<evidence type="ECO:0000256" key="2">
    <source>
        <dbReference type="ARBA" id="ARBA00022679"/>
    </source>
</evidence>
<evidence type="ECO:0000256" key="4">
    <source>
        <dbReference type="ARBA" id="ARBA00024732"/>
    </source>
</evidence>
<comment type="catalytic activity">
    <reaction evidence="5 6">
        <text>octanoyl-[ACP] + L-lysyl-[protein] = N(6)-octanoyl-L-lysyl-[protein] + holo-[ACP] + H(+)</text>
        <dbReference type="Rhea" id="RHEA:17665"/>
        <dbReference type="Rhea" id="RHEA-COMP:9636"/>
        <dbReference type="Rhea" id="RHEA-COMP:9685"/>
        <dbReference type="Rhea" id="RHEA-COMP:9752"/>
        <dbReference type="Rhea" id="RHEA-COMP:9928"/>
        <dbReference type="ChEBI" id="CHEBI:15378"/>
        <dbReference type="ChEBI" id="CHEBI:29969"/>
        <dbReference type="ChEBI" id="CHEBI:64479"/>
        <dbReference type="ChEBI" id="CHEBI:78463"/>
        <dbReference type="ChEBI" id="CHEBI:78809"/>
        <dbReference type="EC" id="2.3.1.181"/>
    </reaction>
</comment>
<evidence type="ECO:0000256" key="9">
    <source>
        <dbReference type="PIRSR" id="PIRSR016262-3"/>
    </source>
</evidence>
<proteinExistence type="inferred from homology"/>
<evidence type="ECO:0000256" key="8">
    <source>
        <dbReference type="PIRSR" id="PIRSR016262-2"/>
    </source>
</evidence>
<dbReference type="GO" id="GO:0005737">
    <property type="term" value="C:cytoplasm"/>
    <property type="evidence" value="ECO:0007669"/>
    <property type="project" value="UniProtKB-SubCell"/>
</dbReference>
<dbReference type="PROSITE" id="PS51733">
    <property type="entry name" value="BPL_LPL_CATALYTIC"/>
    <property type="match status" value="1"/>
</dbReference>
<name>A0AA96GHN8_9BACT</name>
<dbReference type="SUPFAM" id="SSF55681">
    <property type="entry name" value="Class II aaRS and biotin synthetases"/>
    <property type="match status" value="1"/>
</dbReference>
<comment type="similarity">
    <text evidence="5 6">Belongs to the LipB family.</text>
</comment>
<dbReference type="PIRSF" id="PIRSF016262">
    <property type="entry name" value="LPLase"/>
    <property type="match status" value="1"/>
</dbReference>
<dbReference type="NCBIfam" id="NF010925">
    <property type="entry name" value="PRK14345.1"/>
    <property type="match status" value="1"/>
</dbReference>
<dbReference type="CDD" id="cd16444">
    <property type="entry name" value="LipB"/>
    <property type="match status" value="1"/>
</dbReference>
<feature type="binding site" evidence="5 8">
    <location>
        <begin position="167"/>
        <end position="169"/>
    </location>
    <ligand>
        <name>substrate</name>
    </ligand>
</feature>
<feature type="active site" description="Acyl-thioester intermediate" evidence="5 7">
    <location>
        <position position="185"/>
    </location>
</feature>
<dbReference type="Pfam" id="PF21948">
    <property type="entry name" value="LplA-B_cat"/>
    <property type="match status" value="1"/>
</dbReference>
<keyword evidence="12" id="KW-1185">Reference proteome</keyword>
<comment type="miscellaneous">
    <text evidence="5">In the reaction, the free carboxyl group of octanoic acid is attached via an amide linkage to the epsilon-amino group of a specific lysine residue of lipoyl domains of lipoate-dependent enzymes.</text>
</comment>
<dbReference type="PANTHER" id="PTHR10993:SF7">
    <property type="entry name" value="LIPOYLTRANSFERASE 2, MITOCHONDRIAL-RELATED"/>
    <property type="match status" value="1"/>
</dbReference>
<accession>A0AA96GHN8</accession>
<sequence>MALVDSRQPGMVLTFPRLLYAEALELQQSLVAQRLEDRRPDTLVLTEHEPVITLGRTTKPEHWEPRWTQLQHMGVHLHQTGRGGSVTYHGPGQIIGYPILRLRNFCPGPKIYVQQLEEVLIRTLAEWGIAGCRHETFRGVWVKTSARRMEKIASIGVRISRGVTMHGFALNVNVDLQPFTLLSPCGIEGCTMVSIAKNLGRPIESHRVRTQLAHHFGEIFGITWLEKHGPG</sequence>
<dbReference type="EMBL" id="CP116967">
    <property type="protein sequence ID" value="WNM59073.1"/>
    <property type="molecule type" value="Genomic_DNA"/>
</dbReference>
<evidence type="ECO:0000259" key="10">
    <source>
        <dbReference type="PROSITE" id="PS51733"/>
    </source>
</evidence>
<keyword evidence="2 5" id="KW-0808">Transferase</keyword>
<dbReference type="AlphaFoldDB" id="A0AA96GHN8"/>
<dbReference type="Proteomes" id="UP001302719">
    <property type="component" value="Chromosome"/>
</dbReference>
<comment type="function">
    <text evidence="4 5 6">Catalyzes the transfer of endogenously produced octanoic acid from octanoyl-acyl-carrier-protein onto the lipoyl domains of lipoate-dependent enzymes. Lipoyl-ACP can also act as a substrate although octanoyl-ACP is likely to be the physiological substrate.</text>
</comment>
<evidence type="ECO:0000256" key="5">
    <source>
        <dbReference type="HAMAP-Rule" id="MF_00013"/>
    </source>
</evidence>
<gene>
    <name evidence="5 11" type="primary">lipB</name>
    <name evidence="11" type="ORF">PP769_04725</name>
</gene>
<dbReference type="InterPro" id="IPR020605">
    <property type="entry name" value="Octanoyltransferase_CS"/>
</dbReference>
<dbReference type="HAMAP" id="MF_00013">
    <property type="entry name" value="LipB"/>
    <property type="match status" value="1"/>
</dbReference>
<evidence type="ECO:0000256" key="7">
    <source>
        <dbReference type="PIRSR" id="PIRSR016262-1"/>
    </source>
</evidence>
<reference evidence="11 12" key="1">
    <citation type="submission" date="2023-01" db="EMBL/GenBank/DDBJ databases">
        <title>Cultivation and genomic characterization of new, ubiquitous marine nitrite-oxidizing bacteria from the Nitrospirales.</title>
        <authorList>
            <person name="Mueller A.J."/>
            <person name="Daebeler A."/>
            <person name="Herbold C.W."/>
            <person name="Kirkegaard R.H."/>
            <person name="Daims H."/>
        </authorList>
    </citation>
    <scope>NUCLEOTIDE SEQUENCE [LARGE SCALE GENOMIC DNA]</scope>
    <source>
        <strain evidence="11 12">VA</strain>
    </source>
</reference>
<evidence type="ECO:0000256" key="1">
    <source>
        <dbReference type="ARBA" id="ARBA00004821"/>
    </source>
</evidence>
<dbReference type="InterPro" id="IPR004143">
    <property type="entry name" value="BPL_LPL_catalytic"/>
</dbReference>
<dbReference type="Gene3D" id="3.30.930.10">
    <property type="entry name" value="Bira Bifunctional Protein, Domain 2"/>
    <property type="match status" value="1"/>
</dbReference>
<evidence type="ECO:0000256" key="3">
    <source>
        <dbReference type="ARBA" id="ARBA00023315"/>
    </source>
</evidence>
<evidence type="ECO:0000313" key="12">
    <source>
        <dbReference type="Proteomes" id="UP001302719"/>
    </source>
</evidence>
<keyword evidence="5" id="KW-0963">Cytoplasm</keyword>
<dbReference type="PROSITE" id="PS01313">
    <property type="entry name" value="LIPB"/>
    <property type="match status" value="1"/>
</dbReference>
<evidence type="ECO:0000256" key="6">
    <source>
        <dbReference type="PIRNR" id="PIRNR016262"/>
    </source>
</evidence>
<dbReference type="GO" id="GO:0033819">
    <property type="term" value="F:lipoyl(octanoyl) transferase activity"/>
    <property type="evidence" value="ECO:0007669"/>
    <property type="project" value="UniProtKB-EC"/>
</dbReference>
<comment type="pathway">
    <text evidence="1 5 6">Protein modification; protein lipoylation via endogenous pathway; protein N(6)-(lipoyl)lysine from octanoyl-[acyl-carrier-protein]: step 1/2.</text>
</comment>
<dbReference type="PANTHER" id="PTHR10993">
    <property type="entry name" value="OCTANOYLTRANSFERASE"/>
    <property type="match status" value="1"/>
</dbReference>
<comment type="subcellular location">
    <subcellularLocation>
        <location evidence="5">Cytoplasm</location>
    </subcellularLocation>
</comment>
<keyword evidence="3 5" id="KW-0012">Acyltransferase</keyword>
<feature type="binding site" evidence="5 8">
    <location>
        <begin position="82"/>
        <end position="89"/>
    </location>
    <ligand>
        <name>substrate</name>
    </ligand>
</feature>
<dbReference type="RefSeq" id="WP_312645739.1">
    <property type="nucleotide sequence ID" value="NZ_CP116967.1"/>
</dbReference>
<dbReference type="GO" id="GO:0009249">
    <property type="term" value="P:protein lipoylation"/>
    <property type="evidence" value="ECO:0007669"/>
    <property type="project" value="InterPro"/>
</dbReference>
<dbReference type="InterPro" id="IPR045864">
    <property type="entry name" value="aa-tRNA-synth_II/BPL/LPL"/>
</dbReference>
<organism evidence="11 12">
    <name type="scientific">Candidatus Nitrospira allomarina</name>
    <dbReference type="NCBI Taxonomy" id="3020900"/>
    <lineage>
        <taxon>Bacteria</taxon>
        <taxon>Pseudomonadati</taxon>
        <taxon>Nitrospirota</taxon>
        <taxon>Nitrospiria</taxon>
        <taxon>Nitrospirales</taxon>
        <taxon>Nitrospiraceae</taxon>
        <taxon>Nitrospira</taxon>
    </lineage>
</organism>